<name>X0VWG6_9ZZZZ</name>
<evidence type="ECO:0000313" key="4">
    <source>
        <dbReference type="EMBL" id="GAG22630.1"/>
    </source>
</evidence>
<proteinExistence type="inferred from homology"/>
<dbReference type="GO" id="GO:0015934">
    <property type="term" value="C:large ribosomal subunit"/>
    <property type="evidence" value="ECO:0007669"/>
    <property type="project" value="InterPro"/>
</dbReference>
<evidence type="ECO:0000256" key="3">
    <source>
        <dbReference type="ARBA" id="ARBA00023274"/>
    </source>
</evidence>
<dbReference type="GO" id="GO:0003735">
    <property type="term" value="F:structural constituent of ribosome"/>
    <property type="evidence" value="ECO:0007669"/>
    <property type="project" value="InterPro"/>
</dbReference>
<dbReference type="InterPro" id="IPR022973">
    <property type="entry name" value="Ribosomal_uL10_bac"/>
</dbReference>
<dbReference type="InterPro" id="IPR001790">
    <property type="entry name" value="Ribosomal_uL10"/>
</dbReference>
<keyword evidence="2" id="KW-0689">Ribosomal protein</keyword>
<protein>
    <recommendedName>
        <fullName evidence="5">50S ribosomal protein L10</fullName>
    </recommendedName>
</protein>
<accession>X0VWG6</accession>
<dbReference type="PANTHER" id="PTHR11560">
    <property type="entry name" value="39S RIBOSOMAL PROTEIN L10, MITOCHONDRIAL"/>
    <property type="match status" value="1"/>
</dbReference>
<gene>
    <name evidence="4" type="ORF">S01H1_47581</name>
</gene>
<dbReference type="CDD" id="cd05797">
    <property type="entry name" value="Ribosomal_L10"/>
    <property type="match status" value="1"/>
</dbReference>
<dbReference type="Gene3D" id="6.10.250.290">
    <property type="match status" value="1"/>
</dbReference>
<comment type="similarity">
    <text evidence="1">Belongs to the universal ribosomal protein uL10 family.</text>
</comment>
<dbReference type="PROSITE" id="PS01109">
    <property type="entry name" value="RIBOSOMAL_L10"/>
    <property type="match status" value="1"/>
</dbReference>
<sequence>MPTQTKIDEVAHLKEKLENAISLVLADYRGLTANEMVELREKFTKQGLEYRVVKDTLARLAADEAGIEGLADLFAGPVSIAFGYEEPAVAFKLSEECRKTYAPRYTLKGGVFEGVLVLEDEVARYATLPSREELLAKLAMLLSSPMRAMAFMLQAKIRELACVISEVRKQREVQKEEE</sequence>
<dbReference type="NCBIfam" id="NF000955">
    <property type="entry name" value="PRK00099.1-1"/>
    <property type="match status" value="1"/>
</dbReference>
<dbReference type="Gene3D" id="3.30.70.1730">
    <property type="match status" value="1"/>
</dbReference>
<evidence type="ECO:0000256" key="2">
    <source>
        <dbReference type="ARBA" id="ARBA00022980"/>
    </source>
</evidence>
<organism evidence="4">
    <name type="scientific">marine sediment metagenome</name>
    <dbReference type="NCBI Taxonomy" id="412755"/>
    <lineage>
        <taxon>unclassified sequences</taxon>
        <taxon>metagenomes</taxon>
        <taxon>ecological metagenomes</taxon>
    </lineage>
</organism>
<dbReference type="InterPro" id="IPR043141">
    <property type="entry name" value="Ribosomal_uL10-like_sf"/>
</dbReference>
<dbReference type="InterPro" id="IPR047865">
    <property type="entry name" value="Ribosomal_uL10_bac_type"/>
</dbReference>
<comment type="caution">
    <text evidence="4">The sequence shown here is derived from an EMBL/GenBank/DDBJ whole genome shotgun (WGS) entry which is preliminary data.</text>
</comment>
<dbReference type="HAMAP" id="MF_00362">
    <property type="entry name" value="Ribosomal_uL10"/>
    <property type="match status" value="1"/>
</dbReference>
<dbReference type="EMBL" id="BARS01030507">
    <property type="protein sequence ID" value="GAG22630.1"/>
    <property type="molecule type" value="Genomic_DNA"/>
</dbReference>
<dbReference type="InterPro" id="IPR002363">
    <property type="entry name" value="Ribosomal_uL10_CS_bac"/>
</dbReference>
<keyword evidence="3" id="KW-0687">Ribonucleoprotein</keyword>
<dbReference type="GO" id="GO:0006412">
    <property type="term" value="P:translation"/>
    <property type="evidence" value="ECO:0007669"/>
    <property type="project" value="InterPro"/>
</dbReference>
<dbReference type="Pfam" id="PF00466">
    <property type="entry name" value="Ribosomal_L10"/>
    <property type="match status" value="1"/>
</dbReference>
<evidence type="ECO:0008006" key="5">
    <source>
        <dbReference type="Google" id="ProtNLM"/>
    </source>
</evidence>
<dbReference type="AlphaFoldDB" id="X0VWG6"/>
<evidence type="ECO:0000256" key="1">
    <source>
        <dbReference type="ARBA" id="ARBA00008889"/>
    </source>
</evidence>
<dbReference type="SUPFAM" id="SSF160369">
    <property type="entry name" value="Ribosomal protein L10-like"/>
    <property type="match status" value="1"/>
</dbReference>
<reference evidence="4" key="1">
    <citation type="journal article" date="2014" name="Front. Microbiol.">
        <title>High frequency of phylogenetically diverse reductive dehalogenase-homologous genes in deep subseafloor sedimentary metagenomes.</title>
        <authorList>
            <person name="Kawai M."/>
            <person name="Futagami T."/>
            <person name="Toyoda A."/>
            <person name="Takaki Y."/>
            <person name="Nishi S."/>
            <person name="Hori S."/>
            <person name="Arai W."/>
            <person name="Tsubouchi T."/>
            <person name="Morono Y."/>
            <person name="Uchiyama I."/>
            <person name="Ito T."/>
            <person name="Fujiyama A."/>
            <person name="Inagaki F."/>
            <person name="Takami H."/>
        </authorList>
    </citation>
    <scope>NUCLEOTIDE SEQUENCE</scope>
    <source>
        <strain evidence="4">Expedition CK06-06</strain>
    </source>
</reference>